<dbReference type="GO" id="GO:0046983">
    <property type="term" value="F:protein dimerization activity"/>
    <property type="evidence" value="ECO:0007669"/>
    <property type="project" value="InterPro"/>
</dbReference>
<dbReference type="SMART" id="SM00353">
    <property type="entry name" value="HLH"/>
    <property type="match status" value="1"/>
</dbReference>
<evidence type="ECO:0000259" key="6">
    <source>
        <dbReference type="PROSITE" id="PS50888"/>
    </source>
</evidence>
<organism evidence="7 8">
    <name type="scientific">Vitis rotundifolia</name>
    <name type="common">Muscadine grape</name>
    <dbReference type="NCBI Taxonomy" id="103349"/>
    <lineage>
        <taxon>Eukaryota</taxon>
        <taxon>Viridiplantae</taxon>
        <taxon>Streptophyta</taxon>
        <taxon>Embryophyta</taxon>
        <taxon>Tracheophyta</taxon>
        <taxon>Spermatophyta</taxon>
        <taxon>Magnoliopsida</taxon>
        <taxon>eudicotyledons</taxon>
        <taxon>Gunneridae</taxon>
        <taxon>Pentapetalae</taxon>
        <taxon>rosids</taxon>
        <taxon>Vitales</taxon>
        <taxon>Vitaceae</taxon>
        <taxon>Viteae</taxon>
        <taxon>Vitis</taxon>
    </lineage>
</organism>
<feature type="compositionally biased region" description="Basic and acidic residues" evidence="5">
    <location>
        <begin position="81"/>
        <end position="90"/>
    </location>
</feature>
<comment type="subcellular location">
    <subcellularLocation>
        <location evidence="1">Nucleus</location>
    </subcellularLocation>
</comment>
<evidence type="ECO:0000256" key="3">
    <source>
        <dbReference type="ARBA" id="ARBA00023163"/>
    </source>
</evidence>
<evidence type="ECO:0000256" key="4">
    <source>
        <dbReference type="ARBA" id="ARBA00023242"/>
    </source>
</evidence>
<protein>
    <recommendedName>
        <fullName evidence="6">BHLH domain-containing protein</fullName>
    </recommendedName>
</protein>
<dbReference type="PROSITE" id="PS50888">
    <property type="entry name" value="BHLH"/>
    <property type="match status" value="1"/>
</dbReference>
<dbReference type="Proteomes" id="UP001168098">
    <property type="component" value="Unassembled WGS sequence"/>
</dbReference>
<dbReference type="PANTHER" id="PTHR13935:SF63">
    <property type="entry name" value="BHLH DOMAIN-CONTAINING PROTEIN"/>
    <property type="match status" value="1"/>
</dbReference>
<dbReference type="Pfam" id="PF00010">
    <property type="entry name" value="HLH"/>
    <property type="match status" value="1"/>
</dbReference>
<keyword evidence="8" id="KW-1185">Reference proteome</keyword>
<dbReference type="FunFam" id="4.10.280.10:FF:000103">
    <property type="entry name" value="Transcription factor bHLH162"/>
    <property type="match status" value="1"/>
</dbReference>
<feature type="region of interest" description="Disordered" evidence="5">
    <location>
        <begin position="1"/>
        <end position="29"/>
    </location>
</feature>
<feature type="compositionally biased region" description="Basic and acidic residues" evidence="5">
    <location>
        <begin position="1"/>
        <end position="10"/>
    </location>
</feature>
<gene>
    <name evidence="7" type="ORF">PVL29_015281</name>
</gene>
<dbReference type="InterPro" id="IPR036638">
    <property type="entry name" value="HLH_DNA-bd_sf"/>
</dbReference>
<dbReference type="InterPro" id="IPR011598">
    <property type="entry name" value="bHLH_dom"/>
</dbReference>
<dbReference type="SUPFAM" id="SSF47459">
    <property type="entry name" value="HLH, helix-loop-helix DNA-binding domain"/>
    <property type="match status" value="1"/>
</dbReference>
<evidence type="ECO:0000256" key="5">
    <source>
        <dbReference type="SAM" id="MobiDB-lite"/>
    </source>
</evidence>
<feature type="domain" description="BHLH" evidence="6">
    <location>
        <begin position="19"/>
        <end position="71"/>
    </location>
</feature>
<evidence type="ECO:0000313" key="7">
    <source>
        <dbReference type="EMBL" id="KAJ9686306.1"/>
    </source>
</evidence>
<dbReference type="GO" id="GO:0000977">
    <property type="term" value="F:RNA polymerase II transcription regulatory region sequence-specific DNA binding"/>
    <property type="evidence" value="ECO:0007669"/>
    <property type="project" value="TreeGrafter"/>
</dbReference>
<accession>A0AA39DJ97</accession>
<evidence type="ECO:0000256" key="1">
    <source>
        <dbReference type="ARBA" id="ARBA00004123"/>
    </source>
</evidence>
<evidence type="ECO:0000256" key="2">
    <source>
        <dbReference type="ARBA" id="ARBA00023015"/>
    </source>
</evidence>
<keyword evidence="4" id="KW-0539">Nucleus</keyword>
<feature type="region of interest" description="Disordered" evidence="5">
    <location>
        <begin position="81"/>
        <end position="104"/>
    </location>
</feature>
<name>A0AA39DJ97_VITRO</name>
<sequence>MGFVKRKDNMESTSHSSSASKAERKIVEKNRRNLMKNLYSKLNSLLPDQSSKEAQSIPDQVDEAVSYIKSLQGNLEKLKEKKESLMDSSRKRPHTCSTTSVGETSTASLRSPVMEIREMGSNLQVTLVTGLEDQSIFYDIIGILHEESAEVLSASFSVVGNSAFHVLIAQVGDSAFSFGTKWICDRLNKFVHGPTSEEELQPELWDFEFHPETWTF</sequence>
<dbReference type="GO" id="GO:0000981">
    <property type="term" value="F:DNA-binding transcription factor activity, RNA polymerase II-specific"/>
    <property type="evidence" value="ECO:0007669"/>
    <property type="project" value="TreeGrafter"/>
</dbReference>
<dbReference type="InterPro" id="IPR015660">
    <property type="entry name" value="MASH1/Ascl1a-like"/>
</dbReference>
<proteinExistence type="predicted"/>
<reference evidence="7 8" key="1">
    <citation type="journal article" date="2023" name="BMC Biotechnol.">
        <title>Vitis rotundifolia cv Carlos genome sequencing.</title>
        <authorList>
            <person name="Huff M."/>
            <person name="Hulse-Kemp A."/>
            <person name="Scheffler B."/>
            <person name="Youngblood R."/>
            <person name="Simpson S."/>
            <person name="Babiker E."/>
            <person name="Staton M."/>
        </authorList>
    </citation>
    <scope>NUCLEOTIDE SEQUENCE [LARGE SCALE GENOMIC DNA]</scope>
    <source>
        <tissue evidence="7">Leaf</tissue>
    </source>
</reference>
<dbReference type="AlphaFoldDB" id="A0AA39DJ97"/>
<dbReference type="PANTHER" id="PTHR13935">
    <property type="entry name" value="ACHAETE-SCUTE TRANSCRIPTION FACTOR-RELATED"/>
    <property type="match status" value="1"/>
</dbReference>
<feature type="compositionally biased region" description="Polar residues" evidence="5">
    <location>
        <begin position="95"/>
        <end position="104"/>
    </location>
</feature>
<dbReference type="Gene3D" id="4.10.280.10">
    <property type="entry name" value="Helix-loop-helix DNA-binding domain"/>
    <property type="match status" value="1"/>
</dbReference>
<dbReference type="EMBL" id="JARBHA010000012">
    <property type="protein sequence ID" value="KAJ9686306.1"/>
    <property type="molecule type" value="Genomic_DNA"/>
</dbReference>
<keyword evidence="2" id="KW-0805">Transcription regulation</keyword>
<evidence type="ECO:0000313" key="8">
    <source>
        <dbReference type="Proteomes" id="UP001168098"/>
    </source>
</evidence>
<dbReference type="GO" id="GO:0090575">
    <property type="term" value="C:RNA polymerase II transcription regulator complex"/>
    <property type="evidence" value="ECO:0007669"/>
    <property type="project" value="TreeGrafter"/>
</dbReference>
<comment type="caution">
    <text evidence="7">The sequence shown here is derived from an EMBL/GenBank/DDBJ whole genome shotgun (WGS) entry which is preliminary data.</text>
</comment>
<keyword evidence="3" id="KW-0804">Transcription</keyword>